<name>A0A7J7E923_DICBM</name>
<evidence type="ECO:0000313" key="2">
    <source>
        <dbReference type="Proteomes" id="UP000551758"/>
    </source>
</evidence>
<dbReference type="Proteomes" id="UP000551758">
    <property type="component" value="Unassembled WGS sequence"/>
</dbReference>
<sequence length="68" mass="7735">MPSKPFLDAIAESCFSSLQQKLSPSRVSELIKLLGKVNYLLLRPNSYLLVTCHLSDFMLNIFSPYSLR</sequence>
<keyword evidence="2" id="KW-1185">Reference proteome</keyword>
<protein>
    <submittedName>
        <fullName evidence="1">Uncharacterized protein</fullName>
    </submittedName>
</protein>
<accession>A0A7J7E923</accession>
<comment type="caution">
    <text evidence="1">The sequence shown here is derived from an EMBL/GenBank/DDBJ whole genome shotgun (WGS) entry which is preliminary data.</text>
</comment>
<reference evidence="1 2" key="1">
    <citation type="journal article" date="2020" name="Mol. Biol. Evol.">
        <title>Interspecific Gene Flow and the Evolution of Specialization in Black and White Rhinoceros.</title>
        <authorList>
            <person name="Moodley Y."/>
            <person name="Westbury M.V."/>
            <person name="Russo I.M."/>
            <person name="Gopalakrishnan S."/>
            <person name="Rakotoarivelo A."/>
            <person name="Olsen R.A."/>
            <person name="Prost S."/>
            <person name="Tunstall T."/>
            <person name="Ryder O.A."/>
            <person name="Dalen L."/>
            <person name="Bruford M.W."/>
        </authorList>
    </citation>
    <scope>NUCLEOTIDE SEQUENCE [LARGE SCALE GENOMIC DNA]</scope>
    <source>
        <strain evidence="1">SBR-YM</strain>
        <tissue evidence="1">Skin</tissue>
    </source>
</reference>
<dbReference type="AlphaFoldDB" id="A0A7J7E923"/>
<dbReference type="EMBL" id="JACDTQ010003868">
    <property type="protein sequence ID" value="KAF5912197.1"/>
    <property type="molecule type" value="Genomic_DNA"/>
</dbReference>
<evidence type="ECO:0000313" key="1">
    <source>
        <dbReference type="EMBL" id="KAF5912197.1"/>
    </source>
</evidence>
<proteinExistence type="predicted"/>
<gene>
    <name evidence="1" type="ORF">HPG69_003473</name>
</gene>
<organism evidence="1 2">
    <name type="scientific">Diceros bicornis minor</name>
    <name type="common">South-central black rhinoceros</name>
    <dbReference type="NCBI Taxonomy" id="77932"/>
    <lineage>
        <taxon>Eukaryota</taxon>
        <taxon>Metazoa</taxon>
        <taxon>Chordata</taxon>
        <taxon>Craniata</taxon>
        <taxon>Vertebrata</taxon>
        <taxon>Euteleostomi</taxon>
        <taxon>Mammalia</taxon>
        <taxon>Eutheria</taxon>
        <taxon>Laurasiatheria</taxon>
        <taxon>Perissodactyla</taxon>
        <taxon>Rhinocerotidae</taxon>
        <taxon>Diceros</taxon>
    </lineage>
</organism>